<dbReference type="EMBL" id="CM029038">
    <property type="protein sequence ID" value="KAG2650709.1"/>
    <property type="molecule type" value="Genomic_DNA"/>
</dbReference>
<keyword evidence="3" id="KW-1185">Reference proteome</keyword>
<feature type="compositionally biased region" description="Low complexity" evidence="1">
    <location>
        <begin position="14"/>
        <end position="31"/>
    </location>
</feature>
<feature type="compositionally biased region" description="Basic residues" evidence="1">
    <location>
        <begin position="35"/>
        <end position="47"/>
    </location>
</feature>
<sequence length="118" mass="12757">MSSAAPSAVTPSQLAAPLAGAAPPRAALNLPSGRTRPRRLGLSRASSGHRRVRRVALVFPRPLLAVGKPHPSRPPSSLPPLSRGRRRAWLYECFLPKGVNVRSRDPFVRFNGWRVGPG</sequence>
<evidence type="ECO:0000313" key="3">
    <source>
        <dbReference type="Proteomes" id="UP000823388"/>
    </source>
</evidence>
<protein>
    <submittedName>
        <fullName evidence="2">Uncharacterized protein</fullName>
    </submittedName>
</protein>
<dbReference type="Proteomes" id="UP000823388">
    <property type="component" value="Chromosome 1N"/>
</dbReference>
<comment type="caution">
    <text evidence="2">The sequence shown here is derived from an EMBL/GenBank/DDBJ whole genome shotgun (WGS) entry which is preliminary data.</text>
</comment>
<name>A0A8T0X550_PANVG</name>
<evidence type="ECO:0000256" key="1">
    <source>
        <dbReference type="SAM" id="MobiDB-lite"/>
    </source>
</evidence>
<feature type="compositionally biased region" description="Polar residues" evidence="1">
    <location>
        <begin position="1"/>
        <end position="13"/>
    </location>
</feature>
<gene>
    <name evidence="2" type="ORF">PVAP13_1NG199538</name>
</gene>
<organism evidence="2 3">
    <name type="scientific">Panicum virgatum</name>
    <name type="common">Blackwell switchgrass</name>
    <dbReference type="NCBI Taxonomy" id="38727"/>
    <lineage>
        <taxon>Eukaryota</taxon>
        <taxon>Viridiplantae</taxon>
        <taxon>Streptophyta</taxon>
        <taxon>Embryophyta</taxon>
        <taxon>Tracheophyta</taxon>
        <taxon>Spermatophyta</taxon>
        <taxon>Magnoliopsida</taxon>
        <taxon>Liliopsida</taxon>
        <taxon>Poales</taxon>
        <taxon>Poaceae</taxon>
        <taxon>PACMAD clade</taxon>
        <taxon>Panicoideae</taxon>
        <taxon>Panicodae</taxon>
        <taxon>Paniceae</taxon>
        <taxon>Panicinae</taxon>
        <taxon>Panicum</taxon>
        <taxon>Panicum sect. Hiantes</taxon>
    </lineage>
</organism>
<proteinExistence type="predicted"/>
<dbReference type="AlphaFoldDB" id="A0A8T0X550"/>
<evidence type="ECO:0000313" key="2">
    <source>
        <dbReference type="EMBL" id="KAG2650709.1"/>
    </source>
</evidence>
<accession>A0A8T0X550</accession>
<feature type="region of interest" description="Disordered" evidence="1">
    <location>
        <begin position="1"/>
        <end position="47"/>
    </location>
</feature>
<reference evidence="2" key="1">
    <citation type="submission" date="2020-05" db="EMBL/GenBank/DDBJ databases">
        <title>WGS assembly of Panicum virgatum.</title>
        <authorList>
            <person name="Lovell J.T."/>
            <person name="Jenkins J."/>
            <person name="Shu S."/>
            <person name="Juenger T.E."/>
            <person name="Schmutz J."/>
        </authorList>
    </citation>
    <scope>NUCLEOTIDE SEQUENCE</scope>
    <source>
        <strain evidence="2">AP13</strain>
    </source>
</reference>